<organism evidence="11">
    <name type="scientific">Triatoma infestans</name>
    <name type="common">Assassin bug</name>
    <dbReference type="NCBI Taxonomy" id="30076"/>
    <lineage>
        <taxon>Eukaryota</taxon>
        <taxon>Metazoa</taxon>
        <taxon>Ecdysozoa</taxon>
        <taxon>Arthropoda</taxon>
        <taxon>Hexapoda</taxon>
        <taxon>Insecta</taxon>
        <taxon>Pterygota</taxon>
        <taxon>Neoptera</taxon>
        <taxon>Paraneoptera</taxon>
        <taxon>Hemiptera</taxon>
        <taxon>Heteroptera</taxon>
        <taxon>Panheteroptera</taxon>
        <taxon>Cimicomorpha</taxon>
        <taxon>Reduviidae</taxon>
        <taxon>Triatominae</taxon>
        <taxon>Triatoma</taxon>
    </lineage>
</organism>
<dbReference type="Pfam" id="PF03800">
    <property type="entry name" value="Nuf2"/>
    <property type="match status" value="1"/>
</dbReference>
<keyword evidence="8" id="KW-0137">Centromere</keyword>
<keyword evidence="5" id="KW-0498">Mitosis</keyword>
<evidence type="ECO:0000256" key="2">
    <source>
        <dbReference type="ARBA" id="ARBA00005498"/>
    </source>
</evidence>
<keyword evidence="4" id="KW-0132">Cell division</keyword>
<feature type="domain" description="Kinetochore protein Nuf2 N-terminal" evidence="10">
    <location>
        <begin position="17"/>
        <end position="130"/>
    </location>
</feature>
<name>A0A023EX32_TRIIF</name>
<keyword evidence="7" id="KW-0131">Cell cycle</keyword>
<keyword evidence="6" id="KW-0175">Coiled coil</keyword>
<dbReference type="Gene3D" id="1.10.418.60">
    <property type="entry name" value="Ncd80 complex, Nuf2 subunit"/>
    <property type="match status" value="1"/>
</dbReference>
<evidence type="ECO:0000256" key="7">
    <source>
        <dbReference type="ARBA" id="ARBA00023306"/>
    </source>
</evidence>
<evidence type="ECO:0000256" key="8">
    <source>
        <dbReference type="ARBA" id="ARBA00023328"/>
    </source>
</evidence>
<sequence>LFLNMDKLADDIKSFFPDFEVSVKDLHSPSHLFLRDFYMRALIELDVDDENVKKIQLSQSSCVDQEEVEIISELNLITALNTAFPFNDLGLTDLLTPNQKRTCQHLRNVINYLQFADERLATLNPHMTAYQHLKEKVNELKKQKEASTKESNDFALRKNHLICRKKKAEEKLNEIRNALHTLTQESNEINSQKKLVVDKLQKKEMFRLSSIQELEIKERQIEELRSEIVEHPEIDENKLNQKENQLKKLNDRKQEIKAGIKEKKNQRLKVKTILEAVNKELLPAFADIADEIKKNTGCEQQIANQEKEIKSLATIKEGLTKKLCDVQEIIANDESTKKKHLEEYQLAEAEVKKSIEDNERKYPEKMAEFKVAKKESSQAKKKLDEANKRIEDTKKKVTENKKTFEELNNLLNKKEEEEADWVCNFFQELKPRIDKFNELKNKLNKFNEE</sequence>
<feature type="region of interest" description="Disordered" evidence="9">
    <location>
        <begin position="376"/>
        <end position="397"/>
    </location>
</feature>
<evidence type="ECO:0000259" key="10">
    <source>
        <dbReference type="Pfam" id="PF03800"/>
    </source>
</evidence>
<dbReference type="AlphaFoldDB" id="A0A023EX32"/>
<dbReference type="GO" id="GO:0031262">
    <property type="term" value="C:Ndc80 complex"/>
    <property type="evidence" value="ECO:0007669"/>
    <property type="project" value="InterPro"/>
</dbReference>
<dbReference type="EMBL" id="GBBI01004975">
    <property type="protein sequence ID" value="JAC13737.1"/>
    <property type="molecule type" value="mRNA"/>
</dbReference>
<reference evidence="11" key="1">
    <citation type="journal article" date="2014" name="PLoS Negl. Trop. Dis.">
        <title>An updated insight into the Sialotranscriptome of Triatoma infestans: developmental stage and geographic variations.</title>
        <authorList>
            <person name="Schwarz A."/>
            <person name="Medrano-Mercado N."/>
            <person name="Schaub G.A."/>
            <person name="Struchiner C.J."/>
            <person name="Bargues M.D."/>
            <person name="Levy M.Z."/>
            <person name="Ribeiro J.M."/>
        </authorList>
    </citation>
    <scope>NUCLEOTIDE SEQUENCE</scope>
    <source>
        <strain evidence="11">Chile</strain>
        <tissue evidence="11">Salivary glands</tissue>
    </source>
</reference>
<evidence type="ECO:0000256" key="4">
    <source>
        <dbReference type="ARBA" id="ARBA00022618"/>
    </source>
</evidence>
<dbReference type="InterPro" id="IPR005549">
    <property type="entry name" value="Kinetochore_Nuf2_N"/>
</dbReference>
<evidence type="ECO:0000256" key="3">
    <source>
        <dbReference type="ARBA" id="ARBA00022454"/>
    </source>
</evidence>
<comment type="similarity">
    <text evidence="2">Belongs to the NUF2 family.</text>
</comment>
<accession>A0A023EX32</accession>
<evidence type="ECO:0000256" key="6">
    <source>
        <dbReference type="ARBA" id="ARBA00023054"/>
    </source>
</evidence>
<evidence type="ECO:0000313" key="11">
    <source>
        <dbReference type="EMBL" id="JAC13737.1"/>
    </source>
</evidence>
<evidence type="ECO:0000256" key="9">
    <source>
        <dbReference type="SAM" id="MobiDB-lite"/>
    </source>
</evidence>
<dbReference type="InterPro" id="IPR038275">
    <property type="entry name" value="Nuf2_N_sf"/>
</dbReference>
<evidence type="ECO:0000256" key="5">
    <source>
        <dbReference type="ARBA" id="ARBA00022776"/>
    </source>
</evidence>
<comment type="subcellular location">
    <subcellularLocation>
        <location evidence="1">Chromosome</location>
        <location evidence="1">Centromere</location>
    </subcellularLocation>
</comment>
<keyword evidence="3" id="KW-0158">Chromosome</keyword>
<proteinExistence type="evidence at transcript level"/>
<dbReference type="GO" id="GO:0051301">
    <property type="term" value="P:cell division"/>
    <property type="evidence" value="ECO:0007669"/>
    <property type="project" value="UniProtKB-KW"/>
</dbReference>
<protein>
    <submittedName>
        <fullName evidence="11">Putative myosin class ii heavy chain</fullName>
    </submittedName>
</protein>
<feature type="non-terminal residue" evidence="11">
    <location>
        <position position="1"/>
    </location>
</feature>
<evidence type="ECO:0000256" key="1">
    <source>
        <dbReference type="ARBA" id="ARBA00004584"/>
    </source>
</evidence>